<gene>
    <name evidence="2" type="ORF">NSK_007128</name>
</gene>
<keyword evidence="1" id="KW-1133">Transmembrane helix</keyword>
<protein>
    <submittedName>
        <fullName evidence="2">Uncharacterized protein</fullName>
    </submittedName>
</protein>
<feature type="transmembrane region" description="Helical" evidence="1">
    <location>
        <begin position="79"/>
        <end position="99"/>
    </location>
</feature>
<accession>A0A4D9CRK7</accession>
<dbReference type="EMBL" id="SDOX01000122">
    <property type="protein sequence ID" value="TFJ81881.1"/>
    <property type="molecule type" value="Genomic_DNA"/>
</dbReference>
<evidence type="ECO:0000313" key="3">
    <source>
        <dbReference type="Proteomes" id="UP000355283"/>
    </source>
</evidence>
<feature type="transmembrane region" description="Helical" evidence="1">
    <location>
        <begin position="21"/>
        <end position="48"/>
    </location>
</feature>
<organism evidence="2 3">
    <name type="scientific">Nannochloropsis salina CCMP1776</name>
    <dbReference type="NCBI Taxonomy" id="1027361"/>
    <lineage>
        <taxon>Eukaryota</taxon>
        <taxon>Sar</taxon>
        <taxon>Stramenopiles</taxon>
        <taxon>Ochrophyta</taxon>
        <taxon>Eustigmatophyceae</taxon>
        <taxon>Eustigmatales</taxon>
        <taxon>Monodopsidaceae</taxon>
        <taxon>Microchloropsis</taxon>
        <taxon>Microchloropsis salina</taxon>
    </lineage>
</organism>
<dbReference type="OrthoDB" id="10281656at2759"/>
<keyword evidence="3" id="KW-1185">Reference proteome</keyword>
<name>A0A4D9CRK7_9STRA</name>
<dbReference type="AlphaFoldDB" id="A0A4D9CRK7"/>
<keyword evidence="1" id="KW-0472">Membrane</keyword>
<reference evidence="2 3" key="1">
    <citation type="submission" date="2019-01" db="EMBL/GenBank/DDBJ databases">
        <title>Nuclear Genome Assembly of the Microalgal Biofuel strain Nannochloropsis salina CCMP1776.</title>
        <authorList>
            <person name="Hovde B."/>
        </authorList>
    </citation>
    <scope>NUCLEOTIDE SEQUENCE [LARGE SCALE GENOMIC DNA]</scope>
    <source>
        <strain evidence="2 3">CCMP1776</strain>
    </source>
</reference>
<feature type="transmembrane region" description="Helical" evidence="1">
    <location>
        <begin position="218"/>
        <end position="240"/>
    </location>
</feature>
<evidence type="ECO:0000256" key="1">
    <source>
        <dbReference type="SAM" id="Phobius"/>
    </source>
</evidence>
<dbReference type="Proteomes" id="UP000355283">
    <property type="component" value="Unassembled WGS sequence"/>
</dbReference>
<comment type="caution">
    <text evidence="2">The sequence shown here is derived from an EMBL/GenBank/DDBJ whole genome shotgun (WGS) entry which is preliminary data.</text>
</comment>
<feature type="transmembrane region" description="Helical" evidence="1">
    <location>
        <begin position="185"/>
        <end position="206"/>
    </location>
</feature>
<keyword evidence="1" id="KW-0812">Transmembrane</keyword>
<sequence>MPIQLNRWGGVHNEEVDRKAIFALKILLLVAIPTVMASTILATVYAWIQGRQYGYTVEDWQRCLVSPNKGGFGVGDQTLFTGSAATFAMKAVVFLILSFNGVNAGLIDHDMLPYALFVSFSGLLGMTVYRESSPIQPEPRVMSATLVTLTKFIHPRMYADLPAYQGQPEPSLCTHAFHFNQAFLVVQYMMLLLGVGLFSIAVYTITFSPRDYLDVRLAGTRATLTLVPVIMTGYLLTLLAKEIVAVETIQVLQESQLGYMFMFKKADMDIISMTMMVTCGAVLEGGREGGREDGREEGREVVR</sequence>
<proteinExistence type="predicted"/>
<evidence type="ECO:0000313" key="2">
    <source>
        <dbReference type="EMBL" id="TFJ81881.1"/>
    </source>
</evidence>